<dbReference type="GO" id="GO:0043565">
    <property type="term" value="F:sequence-specific DNA binding"/>
    <property type="evidence" value="ECO:0007669"/>
    <property type="project" value="UniProtKB-ARBA"/>
</dbReference>
<gene>
    <name evidence="2" type="ORF">M977_00225</name>
</gene>
<dbReference type="Pfam" id="PF03869">
    <property type="entry name" value="Arc"/>
    <property type="match status" value="1"/>
</dbReference>
<dbReference type="EMBL" id="LXEP01000003">
    <property type="protein sequence ID" value="OAT23935.1"/>
    <property type="molecule type" value="Genomic_DNA"/>
</dbReference>
<evidence type="ECO:0000259" key="1">
    <source>
        <dbReference type="Pfam" id="PF03869"/>
    </source>
</evidence>
<evidence type="ECO:0000313" key="2">
    <source>
        <dbReference type="EMBL" id="OAT23935.1"/>
    </source>
</evidence>
<comment type="caution">
    <text evidence="2">The sequence shown here is derived from an EMBL/GenBank/DDBJ whole genome shotgun (WGS) entry which is preliminary data.</text>
</comment>
<dbReference type="RefSeq" id="WP_064511708.1">
    <property type="nucleotide sequence ID" value="NZ_LXEP01000003.1"/>
</dbReference>
<dbReference type="InterPro" id="IPR005569">
    <property type="entry name" value="Arc_DNA-bd_dom"/>
</dbReference>
<evidence type="ECO:0000313" key="3">
    <source>
        <dbReference type="Proteomes" id="UP000078504"/>
    </source>
</evidence>
<feature type="domain" description="Arc-like DNA binding" evidence="1">
    <location>
        <begin position="7"/>
        <end position="48"/>
    </location>
</feature>
<dbReference type="SUPFAM" id="SSF47598">
    <property type="entry name" value="Ribbon-helix-helix"/>
    <property type="match status" value="1"/>
</dbReference>
<dbReference type="InterPro" id="IPR010985">
    <property type="entry name" value="Ribbon_hlx_hlx"/>
</dbReference>
<reference evidence="2 3" key="1">
    <citation type="submission" date="2016-04" db="EMBL/GenBank/DDBJ databases">
        <title>ATOL: Assembling a taxonomically balanced genome-scale reconstruction of the evolutionary history of the Enterobacteriaceae.</title>
        <authorList>
            <person name="Plunkett G.III."/>
            <person name="Neeno-Eckwall E.C."/>
            <person name="Glasner J.D."/>
            <person name="Perna N.T."/>
        </authorList>
    </citation>
    <scope>NUCLEOTIDE SEQUENCE [LARGE SCALE GENOMIC DNA]</scope>
    <source>
        <strain evidence="2 3">ATCC 51604</strain>
    </source>
</reference>
<dbReference type="Gene3D" id="1.10.1220.10">
    <property type="entry name" value="Met repressor-like"/>
    <property type="match status" value="1"/>
</dbReference>
<proteinExistence type="predicted"/>
<accession>A0A1B7I655</accession>
<sequence length="81" mass="9528">MKDYDEVQFHLRLPPDVHEKVKQRAKANGRSINLEIIRTLEQSFFRSGIAQEDSDERVATLISDRVREIAFEIIKKEKTRS</sequence>
<organism evidence="2 3">
    <name type="scientific">Buttiauxella gaviniae ATCC 51604</name>
    <dbReference type="NCBI Taxonomy" id="1354253"/>
    <lineage>
        <taxon>Bacteria</taxon>
        <taxon>Pseudomonadati</taxon>
        <taxon>Pseudomonadota</taxon>
        <taxon>Gammaproteobacteria</taxon>
        <taxon>Enterobacterales</taxon>
        <taxon>Enterobacteriaceae</taxon>
        <taxon>Buttiauxella</taxon>
    </lineage>
</organism>
<dbReference type="Proteomes" id="UP000078504">
    <property type="component" value="Unassembled WGS sequence"/>
</dbReference>
<dbReference type="GO" id="GO:0006355">
    <property type="term" value="P:regulation of DNA-templated transcription"/>
    <property type="evidence" value="ECO:0007669"/>
    <property type="project" value="InterPro"/>
</dbReference>
<dbReference type="InterPro" id="IPR013321">
    <property type="entry name" value="Arc_rbn_hlx_hlx"/>
</dbReference>
<dbReference type="AlphaFoldDB" id="A0A1B7I655"/>
<dbReference type="PATRIC" id="fig|1354253.4.peg.230"/>
<name>A0A1B7I655_9ENTR</name>
<protein>
    <recommendedName>
        <fullName evidence="1">Arc-like DNA binding domain-containing protein</fullName>
    </recommendedName>
</protein>